<feature type="compositionally biased region" description="Basic and acidic residues" evidence="1">
    <location>
        <begin position="76"/>
        <end position="90"/>
    </location>
</feature>
<dbReference type="EMBL" id="RQTK01001174">
    <property type="protein sequence ID" value="RUS71688.1"/>
    <property type="molecule type" value="Genomic_DNA"/>
</dbReference>
<keyword evidence="3" id="KW-1185">Reference proteome</keyword>
<reference evidence="2 3" key="1">
    <citation type="submission" date="2019-01" db="EMBL/GenBank/DDBJ databases">
        <title>A draft genome assembly of the solar-powered sea slug Elysia chlorotica.</title>
        <authorList>
            <person name="Cai H."/>
            <person name="Li Q."/>
            <person name="Fang X."/>
            <person name="Li J."/>
            <person name="Curtis N.E."/>
            <person name="Altenburger A."/>
            <person name="Shibata T."/>
            <person name="Feng M."/>
            <person name="Maeda T."/>
            <person name="Schwartz J.A."/>
            <person name="Shigenobu S."/>
            <person name="Lundholm N."/>
            <person name="Nishiyama T."/>
            <person name="Yang H."/>
            <person name="Hasebe M."/>
            <person name="Li S."/>
            <person name="Pierce S.K."/>
            <person name="Wang J."/>
        </authorList>
    </citation>
    <scope>NUCLEOTIDE SEQUENCE [LARGE SCALE GENOMIC DNA]</scope>
    <source>
        <strain evidence="2">EC2010</strain>
        <tissue evidence="2">Whole organism of an adult</tissue>
    </source>
</reference>
<evidence type="ECO:0000256" key="1">
    <source>
        <dbReference type="SAM" id="MobiDB-lite"/>
    </source>
</evidence>
<sequence length="392" mass="43127">MAEVTAAPAIDFRLAERLDALSRQVISLSADMSTLGSKQEESTKTLISISRDLIQISSENTRSLAALWDKMNTQDPPRDTTRTSRDREPEQDGVSTPCIGSAKPAGQENETESRMTTKATNETSDKARYVVKQVDGEETEEEEEEGEEKEEDSKLSGKNDSNESNNNKTNENKNKTVPNSAPGKKSIDRRLYVAVIKLSKDHTAVSSLLTSLVDRVTALEQYASPSTGALVNASRLIGGKFQKLDTRMRQAAMQQARSHTAIARALSSVKDKVQELGETLGHKQNQLVVDVSTAFLTSAFLSTTVRIHFTKNFSRVPEVCVSLSGFAMDPDQPGSDVAVTEQLSQSRNFYAALLQNVTDIDVSGFSVFVNDGRQYGYGTFQWMQFEYIAIGE</sequence>
<evidence type="ECO:0000313" key="3">
    <source>
        <dbReference type="Proteomes" id="UP000271974"/>
    </source>
</evidence>
<name>A0A433SR10_ELYCH</name>
<accession>A0A433SR10</accession>
<organism evidence="2 3">
    <name type="scientific">Elysia chlorotica</name>
    <name type="common">Eastern emerald elysia</name>
    <name type="synonym">Sea slug</name>
    <dbReference type="NCBI Taxonomy" id="188477"/>
    <lineage>
        <taxon>Eukaryota</taxon>
        <taxon>Metazoa</taxon>
        <taxon>Spiralia</taxon>
        <taxon>Lophotrochozoa</taxon>
        <taxon>Mollusca</taxon>
        <taxon>Gastropoda</taxon>
        <taxon>Heterobranchia</taxon>
        <taxon>Euthyneura</taxon>
        <taxon>Panpulmonata</taxon>
        <taxon>Sacoglossa</taxon>
        <taxon>Placobranchoidea</taxon>
        <taxon>Plakobranchidae</taxon>
        <taxon>Elysia</taxon>
    </lineage>
</organism>
<protein>
    <submittedName>
        <fullName evidence="2">Uncharacterized protein</fullName>
    </submittedName>
</protein>
<dbReference type="OrthoDB" id="10572010at2759"/>
<dbReference type="Proteomes" id="UP000271974">
    <property type="component" value="Unassembled WGS sequence"/>
</dbReference>
<evidence type="ECO:0000313" key="2">
    <source>
        <dbReference type="EMBL" id="RUS71688.1"/>
    </source>
</evidence>
<feature type="region of interest" description="Disordered" evidence="1">
    <location>
        <begin position="67"/>
        <end position="184"/>
    </location>
</feature>
<feature type="compositionally biased region" description="Basic and acidic residues" evidence="1">
    <location>
        <begin position="151"/>
        <end position="161"/>
    </location>
</feature>
<dbReference type="AlphaFoldDB" id="A0A433SR10"/>
<proteinExistence type="predicted"/>
<gene>
    <name evidence="2" type="ORF">EGW08_020546</name>
</gene>
<feature type="compositionally biased region" description="Acidic residues" evidence="1">
    <location>
        <begin position="136"/>
        <end position="150"/>
    </location>
</feature>
<comment type="caution">
    <text evidence="2">The sequence shown here is derived from an EMBL/GenBank/DDBJ whole genome shotgun (WGS) entry which is preliminary data.</text>
</comment>